<organism evidence="1 2">
    <name type="scientific">Faecalicoccus acidiformans</name>
    <dbReference type="NCBI Taxonomy" id="915173"/>
    <lineage>
        <taxon>Bacteria</taxon>
        <taxon>Bacillati</taxon>
        <taxon>Bacillota</taxon>
        <taxon>Erysipelotrichia</taxon>
        <taxon>Erysipelotrichales</taxon>
        <taxon>Erysipelotrichaceae</taxon>
        <taxon>Faecalicoccus</taxon>
    </lineage>
</organism>
<dbReference type="EMBL" id="JACHHD010000002">
    <property type="protein sequence ID" value="MBB5184299.1"/>
    <property type="molecule type" value="Genomic_DNA"/>
</dbReference>
<accession>A0A7W8FW60</accession>
<dbReference type="RefSeq" id="WP_183374156.1">
    <property type="nucleotide sequence ID" value="NZ_JACHHD010000002.1"/>
</dbReference>
<protein>
    <submittedName>
        <fullName evidence="1">Uncharacterized protein</fullName>
    </submittedName>
</protein>
<gene>
    <name evidence="1" type="ORF">HNQ43_000334</name>
</gene>
<dbReference type="Proteomes" id="UP000521313">
    <property type="component" value="Unassembled WGS sequence"/>
</dbReference>
<dbReference type="AlphaFoldDB" id="A0A7W8FW60"/>
<name>A0A7W8FW60_9FIRM</name>
<comment type="caution">
    <text evidence="1">The sequence shown here is derived from an EMBL/GenBank/DDBJ whole genome shotgun (WGS) entry which is preliminary data.</text>
</comment>
<evidence type="ECO:0000313" key="2">
    <source>
        <dbReference type="Proteomes" id="UP000521313"/>
    </source>
</evidence>
<sequence>MEQIKKEKIENRKNLLCGGYKKSLRIFFTLGIATTLAFGLTGCGNSEAPAEEAEVTEEVETEENNTQEIIGEDSTDTLTFDEILEGVGSPDIVEALEGKNQDVLDLMANWMGQNGYYNIEATLLDEYTPSCNASVTLQSDGSVMDVYIDINPGNGGRFFVTAYEAYKDRGVTYDFRSRELELPSALKLNELIEETYS</sequence>
<reference evidence="1 2" key="1">
    <citation type="submission" date="2020-08" db="EMBL/GenBank/DDBJ databases">
        <title>Genomic Encyclopedia of Type Strains, Phase IV (KMG-IV): sequencing the most valuable type-strain genomes for metagenomic binning, comparative biology and taxonomic classification.</title>
        <authorList>
            <person name="Goeker M."/>
        </authorList>
    </citation>
    <scope>NUCLEOTIDE SEQUENCE [LARGE SCALE GENOMIC DNA]</scope>
    <source>
        <strain evidence="1 2">DSM 26963</strain>
    </source>
</reference>
<evidence type="ECO:0000313" key="1">
    <source>
        <dbReference type="EMBL" id="MBB5184299.1"/>
    </source>
</evidence>
<proteinExistence type="predicted"/>